<sequence length="614" mass="64352">MSGDLRGGGQGGDPGLADELLADPGYLVTADPERVVALLDLASAPEGRLAAAVYRASAGAHHDAGAAARRQILSVDAARYGSRDLSDRIAAVEIPGVPSLRWRVEWATGSQVHPGFLGHLGHLHDDVGDWPPPVVAVDGRPATITRVDGALRLCDLATGEEVARAPLTGSARGTATTAVVDGRTVEVSCDGPGNLPRVLDPSTGEPLGVLPTDGTCGPAMYHLDSVTVHGRPYVLGGDEKRVAVWDLTTRTLVGELETDSDDLLSWAVVTLDGRPHVVTGSFLGKVEVWDLATCERIGAGQGEDGELRLTAAATIGGRPHVLTVGCNPYVGTPLDTIGVWSVDPLRQTGRIPAEAQTVETTALGDHCYVVADAGVVWALSAAEPVGPRAPGHSATVTAATTTVLDDRPVAVTGSYDETLRLWDLATGCPVRPPLSTDTEEYDGVTQVHTTLIDGRPYAVTAHDSGYDEYERVWDLAAGEELADGSRPAGMSEPMLGDDRFAPSLPVNGRTYAVSFSAYAVPALRFRDLDTGREVEEGPLGPTGRVTGFAAGRMDGRPVAVVAAPRQVRVWDLSGERAAVTDELVFPQNVGAVAVTPRGQLLVGFGNDIAVLRRH</sequence>
<proteinExistence type="predicted"/>
<dbReference type="SUPFAM" id="SSF50998">
    <property type="entry name" value="Quinoprotein alcohol dehydrogenase-like"/>
    <property type="match status" value="1"/>
</dbReference>
<organism evidence="4 5">
    <name type="scientific">Streptomyces griseiscabiei</name>
    <dbReference type="NCBI Taxonomy" id="2993540"/>
    <lineage>
        <taxon>Bacteria</taxon>
        <taxon>Bacillati</taxon>
        <taxon>Actinomycetota</taxon>
        <taxon>Actinomycetes</taxon>
        <taxon>Kitasatosporales</taxon>
        <taxon>Streptomycetaceae</taxon>
        <taxon>Streptomyces</taxon>
    </lineage>
</organism>
<keyword evidence="5" id="KW-1185">Reference proteome</keyword>
<dbReference type="Gene3D" id="2.130.10.10">
    <property type="entry name" value="YVTN repeat-like/Quinoprotein amine dehydrogenase"/>
    <property type="match status" value="2"/>
</dbReference>
<protein>
    <submittedName>
        <fullName evidence="4">WD40 repeat domain-containing protein</fullName>
    </submittedName>
</protein>
<dbReference type="InterPro" id="IPR001680">
    <property type="entry name" value="WD40_rpt"/>
</dbReference>
<dbReference type="PROSITE" id="PS50082">
    <property type="entry name" value="WD_REPEATS_2"/>
    <property type="match status" value="1"/>
</dbReference>
<dbReference type="Pfam" id="PF00400">
    <property type="entry name" value="WD40"/>
    <property type="match status" value="1"/>
</dbReference>
<dbReference type="InterPro" id="IPR015943">
    <property type="entry name" value="WD40/YVTN_repeat-like_dom_sf"/>
</dbReference>
<name>A0ABU4LDS5_9ACTN</name>
<dbReference type="InterPro" id="IPR019775">
    <property type="entry name" value="WD40_repeat_CS"/>
</dbReference>
<evidence type="ECO:0000313" key="4">
    <source>
        <dbReference type="EMBL" id="MDX2913178.1"/>
    </source>
</evidence>
<keyword evidence="2" id="KW-0677">Repeat</keyword>
<evidence type="ECO:0000256" key="3">
    <source>
        <dbReference type="PROSITE-ProRule" id="PRU00221"/>
    </source>
</evidence>
<evidence type="ECO:0000256" key="2">
    <source>
        <dbReference type="ARBA" id="ARBA00022737"/>
    </source>
</evidence>
<keyword evidence="1 3" id="KW-0853">WD repeat</keyword>
<dbReference type="PANTHER" id="PTHR19855:SF11">
    <property type="entry name" value="RIBOSOME BIOGENESIS PROTEIN WDR12"/>
    <property type="match status" value="1"/>
</dbReference>
<dbReference type="RefSeq" id="WP_143673132.1">
    <property type="nucleotide sequence ID" value="NZ_JAGJBZ010000001.1"/>
</dbReference>
<dbReference type="PROSITE" id="PS00678">
    <property type="entry name" value="WD_REPEATS_1"/>
    <property type="match status" value="1"/>
</dbReference>
<gene>
    <name evidence="4" type="ORF">PV517_31480</name>
</gene>
<dbReference type="InterPro" id="IPR011047">
    <property type="entry name" value="Quinoprotein_ADH-like_sf"/>
</dbReference>
<evidence type="ECO:0000256" key="1">
    <source>
        <dbReference type="ARBA" id="ARBA00022574"/>
    </source>
</evidence>
<accession>A0ABU4LDS5</accession>
<evidence type="ECO:0000313" key="5">
    <source>
        <dbReference type="Proteomes" id="UP001271723"/>
    </source>
</evidence>
<comment type="caution">
    <text evidence="4">The sequence shown here is derived from an EMBL/GenBank/DDBJ whole genome shotgun (WGS) entry which is preliminary data.</text>
</comment>
<dbReference type="Proteomes" id="UP001271723">
    <property type="component" value="Unassembled WGS sequence"/>
</dbReference>
<dbReference type="PANTHER" id="PTHR19855">
    <property type="entry name" value="WD40 REPEAT PROTEIN 12, 37"/>
    <property type="match status" value="1"/>
</dbReference>
<reference evidence="4 5" key="1">
    <citation type="journal article" date="2023" name="Microb. Genom.">
        <title>Mesoterricola silvestris gen. nov., sp. nov., Mesoterricola sediminis sp. nov., Geothrix oryzae sp. nov., Geothrix edaphica sp. nov., Geothrix rubra sp. nov., and Geothrix limicola sp. nov., six novel members of Acidobacteriota isolated from soils.</title>
        <authorList>
            <person name="Weisberg A.J."/>
            <person name="Pearce E."/>
            <person name="Kramer C.G."/>
            <person name="Chang J.H."/>
            <person name="Clarke C.R."/>
        </authorList>
    </citation>
    <scope>NUCLEOTIDE SEQUENCE [LARGE SCALE GENOMIC DNA]</scope>
    <source>
        <strain evidence="4 5">NRRL_B-2795</strain>
    </source>
</reference>
<feature type="repeat" description="WD" evidence="3">
    <location>
        <begin position="389"/>
        <end position="432"/>
    </location>
</feature>
<dbReference type="EMBL" id="JARAVY010000014">
    <property type="protein sequence ID" value="MDX2913178.1"/>
    <property type="molecule type" value="Genomic_DNA"/>
</dbReference>